<dbReference type="InterPro" id="IPR036412">
    <property type="entry name" value="HAD-like_sf"/>
</dbReference>
<dbReference type="NCBIfam" id="TIGR01662">
    <property type="entry name" value="HAD-SF-IIIA"/>
    <property type="match status" value="1"/>
</dbReference>
<dbReference type="AlphaFoldDB" id="R4XFU1"/>
<organism evidence="2 3">
    <name type="scientific">Taphrina deformans (strain PYCC 5710 / ATCC 11124 / CBS 356.35 / IMI 108563 / JCM 9778 / NBRC 8474)</name>
    <name type="common">Peach leaf curl fungus</name>
    <name type="synonym">Lalaria deformans</name>
    <dbReference type="NCBI Taxonomy" id="1097556"/>
    <lineage>
        <taxon>Eukaryota</taxon>
        <taxon>Fungi</taxon>
        <taxon>Dikarya</taxon>
        <taxon>Ascomycota</taxon>
        <taxon>Taphrinomycotina</taxon>
        <taxon>Taphrinomycetes</taxon>
        <taxon>Taphrinales</taxon>
        <taxon>Taphrinaceae</taxon>
        <taxon>Taphrina</taxon>
    </lineage>
</organism>
<dbReference type="OrthoDB" id="19045at2759"/>
<gene>
    <name evidence="2" type="ORF">TAPDE_005253</name>
</gene>
<dbReference type="NCBIfam" id="TIGR01664">
    <property type="entry name" value="DNA-3'-Pase"/>
    <property type="match status" value="1"/>
</dbReference>
<accession>R4XFU1</accession>
<evidence type="ECO:0000313" key="3">
    <source>
        <dbReference type="Proteomes" id="UP000013776"/>
    </source>
</evidence>
<dbReference type="FunFam" id="3.40.50.300:FF:000737">
    <property type="entry name" value="Bifunctional polynucleotide phosphatase/kinase"/>
    <property type="match status" value="1"/>
</dbReference>
<sequence>MLPESDASPPNKKARVSKTLPAEKPKSDLSWQIVQETLLTARYKSADIYSKLSPDLIDGESKIKLAAFDLDGTLIRTKSGTRFPRDETDWTFFDRSVSSKLRDLSNAGHLIVIFSNQAGLKFSDSAKRYSQWKLKLSAITAALDVPLLLYAASAHDNFRKPRLGMFVQCLKDLKSLSEAQSLSIQYDGSFFVGDAAGRPSNVTGEKRDFSASDRKFAINAQLEFHSPEEYFLSHPRKTFEFTGFDPVKFQNPERSDHLFLRLHTQEIVLFVGSPASGKSSYYKTFLQPLDYVRINQDTLKTRQKCIARARVELMEGKSVCVDNTNASVESRAHWLQLAADVKAPEKIPVRVVHFTADVELCEHNNAVRAFAPRNGEESRELLPAVAFSSFKGRYEPPRVEEGFMKLEQVEFILTGSPDEEQAWRQYWT</sequence>
<comment type="caution">
    <text evidence="2">The sequence shown here is derived from an EMBL/GenBank/DDBJ whole genome shotgun (WGS) entry which is preliminary data.</text>
</comment>
<evidence type="ECO:0008006" key="4">
    <source>
        <dbReference type="Google" id="ProtNLM"/>
    </source>
</evidence>
<dbReference type="InterPro" id="IPR013954">
    <property type="entry name" value="PNK3P"/>
</dbReference>
<dbReference type="InterPro" id="IPR006551">
    <property type="entry name" value="Polynucleotide_phosphatase"/>
</dbReference>
<evidence type="ECO:0000313" key="2">
    <source>
        <dbReference type="EMBL" id="CCG84736.1"/>
    </source>
</evidence>
<dbReference type="Pfam" id="PF13671">
    <property type="entry name" value="AAA_33"/>
    <property type="match status" value="1"/>
</dbReference>
<protein>
    <recommendedName>
        <fullName evidence="4">Polynucleotide kinase 3'-phosphatase</fullName>
    </recommendedName>
</protein>
<dbReference type="GO" id="GO:0046403">
    <property type="term" value="F:polynucleotide 3'-phosphatase activity"/>
    <property type="evidence" value="ECO:0007669"/>
    <property type="project" value="TreeGrafter"/>
</dbReference>
<keyword evidence="3" id="KW-1185">Reference proteome</keyword>
<dbReference type="SUPFAM" id="SSF56784">
    <property type="entry name" value="HAD-like"/>
    <property type="match status" value="1"/>
</dbReference>
<dbReference type="EMBL" id="CAHR02000296">
    <property type="protein sequence ID" value="CCG84736.1"/>
    <property type="molecule type" value="Genomic_DNA"/>
</dbReference>
<name>R4XFU1_TAPDE</name>
<dbReference type="VEuPathDB" id="FungiDB:TAPDE_005253"/>
<evidence type="ECO:0000256" key="1">
    <source>
        <dbReference type="SAM" id="MobiDB-lite"/>
    </source>
</evidence>
<dbReference type="PANTHER" id="PTHR12083:SF9">
    <property type="entry name" value="BIFUNCTIONAL POLYNUCLEOTIDE PHOSPHATASE_KINASE"/>
    <property type="match status" value="1"/>
</dbReference>
<dbReference type="InterPro" id="IPR027417">
    <property type="entry name" value="P-loop_NTPase"/>
</dbReference>
<reference evidence="2 3" key="1">
    <citation type="journal article" date="2013" name="MBio">
        <title>Genome sequencing of the plant pathogen Taphrina deformans, the causal agent of peach leaf curl.</title>
        <authorList>
            <person name="Cisse O.H."/>
            <person name="Almeida J.M.G.C.F."/>
            <person name="Fonseca A."/>
            <person name="Kumar A.A."/>
            <person name="Salojaervi J."/>
            <person name="Overmyer K."/>
            <person name="Hauser P.M."/>
            <person name="Pagni M."/>
        </authorList>
    </citation>
    <scope>NUCLEOTIDE SEQUENCE [LARGE SCALE GENOMIC DNA]</scope>
    <source>
        <strain evidence="3">PYCC 5710 / ATCC 11124 / CBS 356.35 / IMI 108563 / JCM 9778 / NBRC 8474</strain>
    </source>
</reference>
<dbReference type="Gene3D" id="3.40.50.1000">
    <property type="entry name" value="HAD superfamily/HAD-like"/>
    <property type="match status" value="1"/>
</dbReference>
<dbReference type="SUPFAM" id="SSF52540">
    <property type="entry name" value="P-loop containing nucleoside triphosphate hydrolases"/>
    <property type="match status" value="1"/>
</dbReference>
<dbReference type="GO" id="GO:0046404">
    <property type="term" value="F:ATP-dependent polydeoxyribonucleotide 5'-hydroxyl-kinase activity"/>
    <property type="evidence" value="ECO:0007669"/>
    <property type="project" value="TreeGrafter"/>
</dbReference>
<dbReference type="PANTHER" id="PTHR12083">
    <property type="entry name" value="BIFUNCTIONAL POLYNUCLEOTIDE PHOSPHATASE/KINASE"/>
    <property type="match status" value="1"/>
</dbReference>
<feature type="region of interest" description="Disordered" evidence="1">
    <location>
        <begin position="1"/>
        <end position="23"/>
    </location>
</feature>
<proteinExistence type="predicted"/>
<dbReference type="InterPro" id="IPR023214">
    <property type="entry name" value="HAD_sf"/>
</dbReference>
<dbReference type="GO" id="GO:0003690">
    <property type="term" value="F:double-stranded DNA binding"/>
    <property type="evidence" value="ECO:0007669"/>
    <property type="project" value="TreeGrafter"/>
</dbReference>
<dbReference type="Proteomes" id="UP000013776">
    <property type="component" value="Unassembled WGS sequence"/>
</dbReference>
<dbReference type="STRING" id="1097556.R4XFU1"/>
<dbReference type="InterPro" id="IPR006549">
    <property type="entry name" value="HAD-SF_hydro_IIIA"/>
</dbReference>
<dbReference type="Gene3D" id="3.40.50.300">
    <property type="entry name" value="P-loop containing nucleotide triphosphate hydrolases"/>
    <property type="match status" value="1"/>
</dbReference>
<dbReference type="GO" id="GO:0006281">
    <property type="term" value="P:DNA repair"/>
    <property type="evidence" value="ECO:0007669"/>
    <property type="project" value="TreeGrafter"/>
</dbReference>
<dbReference type="eggNOG" id="KOG2134">
    <property type="taxonomic scope" value="Eukaryota"/>
</dbReference>
<dbReference type="Pfam" id="PF08645">
    <property type="entry name" value="PNK3P"/>
    <property type="match status" value="1"/>
</dbReference>